<name>V5WEE9_9SPIO</name>
<dbReference type="Pfam" id="PF00528">
    <property type="entry name" value="BPD_transp_1"/>
    <property type="match status" value="1"/>
</dbReference>
<feature type="transmembrane region" description="Helical" evidence="7">
    <location>
        <begin position="108"/>
        <end position="131"/>
    </location>
</feature>
<keyword evidence="6 7" id="KW-0472">Membrane</keyword>
<dbReference type="PROSITE" id="PS50928">
    <property type="entry name" value="ABC_TM1"/>
    <property type="match status" value="1"/>
</dbReference>
<feature type="domain" description="ABC transmembrane type-1" evidence="8">
    <location>
        <begin position="1"/>
        <end position="204"/>
    </location>
</feature>
<dbReference type="STRING" id="1307761.L21SP2_0763"/>
<dbReference type="RefSeq" id="WP_024267119.1">
    <property type="nucleotide sequence ID" value="NC_023035.1"/>
</dbReference>
<evidence type="ECO:0000259" key="8">
    <source>
        <dbReference type="PROSITE" id="PS50928"/>
    </source>
</evidence>
<evidence type="ECO:0000256" key="7">
    <source>
        <dbReference type="RuleBase" id="RU363032"/>
    </source>
</evidence>
<feature type="transmembrane region" description="Helical" evidence="7">
    <location>
        <begin position="6"/>
        <end position="25"/>
    </location>
</feature>
<proteinExistence type="inferred from homology"/>
<keyword evidence="10" id="KW-1185">Reference proteome</keyword>
<evidence type="ECO:0000256" key="2">
    <source>
        <dbReference type="ARBA" id="ARBA00022448"/>
    </source>
</evidence>
<dbReference type="HOGENOM" id="CLU_016047_1_0_12"/>
<dbReference type="EMBL" id="CP006939">
    <property type="protein sequence ID" value="AHC14188.1"/>
    <property type="molecule type" value="Genomic_DNA"/>
</dbReference>
<dbReference type="KEGG" id="slr:L21SP2_0763"/>
<comment type="similarity">
    <text evidence="7">Belongs to the binding-protein-dependent transport system permease family.</text>
</comment>
<dbReference type="InterPro" id="IPR000515">
    <property type="entry name" value="MetI-like"/>
</dbReference>
<feature type="transmembrane region" description="Helical" evidence="7">
    <location>
        <begin position="32"/>
        <end position="54"/>
    </location>
</feature>
<dbReference type="CDD" id="cd06261">
    <property type="entry name" value="TM_PBP2"/>
    <property type="match status" value="1"/>
</dbReference>
<dbReference type="PANTHER" id="PTHR43744:SF9">
    <property type="entry name" value="POLYGALACTURONAN_RHAMNOGALACTURONAN TRANSPORT SYSTEM PERMEASE PROTEIN YTCP"/>
    <property type="match status" value="1"/>
</dbReference>
<evidence type="ECO:0000256" key="1">
    <source>
        <dbReference type="ARBA" id="ARBA00004651"/>
    </source>
</evidence>
<keyword evidence="2 7" id="KW-0813">Transport</keyword>
<reference evidence="9 10" key="1">
    <citation type="journal article" date="2015" name="Stand. Genomic Sci.">
        <title>Complete genome sequence and description of Salinispira pacifica gen. nov., sp. nov., a novel spirochaete isolated form a hypersaline microbial mat.</title>
        <authorList>
            <person name="Ben Hania W."/>
            <person name="Joseph M."/>
            <person name="Schumann P."/>
            <person name="Bunk B."/>
            <person name="Fiebig A."/>
            <person name="Sproer C."/>
            <person name="Klenk H.P."/>
            <person name="Fardeau M.L."/>
            <person name="Spring S."/>
        </authorList>
    </citation>
    <scope>NUCLEOTIDE SEQUENCE [LARGE SCALE GENOMIC DNA]</scope>
    <source>
        <strain evidence="9 10">L21-RPul-D2</strain>
    </source>
</reference>
<organism evidence="9 10">
    <name type="scientific">Salinispira pacifica</name>
    <dbReference type="NCBI Taxonomy" id="1307761"/>
    <lineage>
        <taxon>Bacteria</taxon>
        <taxon>Pseudomonadati</taxon>
        <taxon>Spirochaetota</taxon>
        <taxon>Spirochaetia</taxon>
        <taxon>Spirochaetales</taxon>
        <taxon>Spirochaetaceae</taxon>
        <taxon>Salinispira</taxon>
    </lineage>
</organism>
<evidence type="ECO:0000256" key="6">
    <source>
        <dbReference type="ARBA" id="ARBA00023136"/>
    </source>
</evidence>
<evidence type="ECO:0000256" key="4">
    <source>
        <dbReference type="ARBA" id="ARBA00022692"/>
    </source>
</evidence>
<dbReference type="PANTHER" id="PTHR43744">
    <property type="entry name" value="ABC TRANSPORTER PERMEASE PROTEIN MG189-RELATED-RELATED"/>
    <property type="match status" value="1"/>
</dbReference>
<dbReference type="InterPro" id="IPR035906">
    <property type="entry name" value="MetI-like_sf"/>
</dbReference>
<dbReference type="SUPFAM" id="SSF161098">
    <property type="entry name" value="MetI-like"/>
    <property type="match status" value="1"/>
</dbReference>
<dbReference type="Gene3D" id="1.10.3720.10">
    <property type="entry name" value="MetI-like"/>
    <property type="match status" value="1"/>
</dbReference>
<evidence type="ECO:0000313" key="9">
    <source>
        <dbReference type="EMBL" id="AHC14188.1"/>
    </source>
</evidence>
<keyword evidence="4 7" id="KW-0812">Transmembrane</keyword>
<evidence type="ECO:0000256" key="3">
    <source>
        <dbReference type="ARBA" id="ARBA00022475"/>
    </source>
</evidence>
<keyword evidence="3" id="KW-1003">Cell membrane</keyword>
<sequence>MISVLRTVIGTVTHVFFTGMTAYAFSKKHLPFRGFFLAVGTFTMFFNGGLIPTFLLFKELHLLDNFLVYILPTMFNFFHLIIFMSFFRELPESIEESALMDGANEFMIFVRIILPLSTAVIATIALFHGVWHWNDYFFGVIFINSESLQPISSYLYRVIAETSSNQMLANMPEGMRSQSVTSQSIKLATMIVATLPIVVTYPFLQKYFVKGLLIGSVKG</sequence>
<protein>
    <submittedName>
        <fullName evidence="9">Xylose ABC transporter, permease component</fullName>
    </submittedName>
</protein>
<dbReference type="AlphaFoldDB" id="V5WEE9"/>
<comment type="subcellular location">
    <subcellularLocation>
        <location evidence="1 7">Cell membrane</location>
        <topology evidence="1 7">Multi-pass membrane protein</topology>
    </subcellularLocation>
</comment>
<dbReference type="GO" id="GO:0005886">
    <property type="term" value="C:plasma membrane"/>
    <property type="evidence" value="ECO:0007669"/>
    <property type="project" value="UniProtKB-SubCell"/>
</dbReference>
<gene>
    <name evidence="9" type="ORF">L21SP2_0763</name>
</gene>
<dbReference type="eggNOG" id="COG0395">
    <property type="taxonomic scope" value="Bacteria"/>
</dbReference>
<dbReference type="GO" id="GO:0055085">
    <property type="term" value="P:transmembrane transport"/>
    <property type="evidence" value="ECO:0007669"/>
    <property type="project" value="InterPro"/>
</dbReference>
<keyword evidence="5 7" id="KW-1133">Transmembrane helix</keyword>
<dbReference type="Proteomes" id="UP000018680">
    <property type="component" value="Chromosome"/>
</dbReference>
<evidence type="ECO:0000256" key="5">
    <source>
        <dbReference type="ARBA" id="ARBA00022989"/>
    </source>
</evidence>
<evidence type="ECO:0000313" key="10">
    <source>
        <dbReference type="Proteomes" id="UP000018680"/>
    </source>
</evidence>
<feature type="transmembrane region" description="Helical" evidence="7">
    <location>
        <begin position="66"/>
        <end position="87"/>
    </location>
</feature>
<accession>V5WEE9</accession>
<feature type="transmembrane region" description="Helical" evidence="7">
    <location>
        <begin position="185"/>
        <end position="204"/>
    </location>
</feature>